<keyword evidence="7" id="KW-1185">Reference proteome</keyword>
<dbReference type="EMBL" id="KV425601">
    <property type="protein sequence ID" value="KZT21929.1"/>
    <property type="molecule type" value="Genomic_DNA"/>
</dbReference>
<sequence>MFSKTLAAALLAVPFVAQSVAAADCTRSYTIQAGDICDTISQKQNVSSYQLAVVNYGTIDSACSNLTPGKTLCLGYPGEDCATTYVVRKDDTCDSVMSGTGLNSTIFWANNPQIDSACSNMYIGQVLCTATKVQVPPAPSGTSYFGAQIPATATPAQSSATATATATDEDDDDLPYCDEL</sequence>
<dbReference type="SUPFAM" id="SSF54106">
    <property type="entry name" value="LysM domain"/>
    <property type="match status" value="2"/>
</dbReference>
<evidence type="ECO:0000256" key="4">
    <source>
        <dbReference type="SAM" id="SignalP"/>
    </source>
</evidence>
<keyword evidence="2" id="KW-0843">Virulence</keyword>
<feature type="domain" description="LysM" evidence="5">
    <location>
        <begin position="83"/>
        <end position="129"/>
    </location>
</feature>
<evidence type="ECO:0000313" key="7">
    <source>
        <dbReference type="Proteomes" id="UP000076761"/>
    </source>
</evidence>
<keyword evidence="1" id="KW-0147">Chitin-binding</keyword>
<protein>
    <submittedName>
        <fullName evidence="6">Carbohydrate-binding module family 50 protein</fullName>
    </submittedName>
</protein>
<dbReference type="Gene3D" id="3.10.350.10">
    <property type="entry name" value="LysM domain"/>
    <property type="match status" value="2"/>
</dbReference>
<keyword evidence="4" id="KW-0732">Signal</keyword>
<evidence type="ECO:0000256" key="3">
    <source>
        <dbReference type="SAM" id="MobiDB-lite"/>
    </source>
</evidence>
<evidence type="ECO:0000313" key="6">
    <source>
        <dbReference type="EMBL" id="KZT21929.1"/>
    </source>
</evidence>
<feature type="chain" id="PRO_5007864560" evidence="4">
    <location>
        <begin position="23"/>
        <end position="180"/>
    </location>
</feature>
<dbReference type="GO" id="GO:0008061">
    <property type="term" value="F:chitin binding"/>
    <property type="evidence" value="ECO:0007669"/>
    <property type="project" value="UniProtKB-KW"/>
</dbReference>
<dbReference type="AlphaFoldDB" id="A0A165Q4Y9"/>
<dbReference type="PROSITE" id="PS51782">
    <property type="entry name" value="LYSM"/>
    <property type="match status" value="2"/>
</dbReference>
<gene>
    <name evidence="6" type="ORF">NEOLEDRAFT_1181311</name>
</gene>
<dbReference type="OrthoDB" id="5985073at2759"/>
<dbReference type="Proteomes" id="UP000076761">
    <property type="component" value="Unassembled WGS sequence"/>
</dbReference>
<reference evidence="6 7" key="1">
    <citation type="journal article" date="2016" name="Mol. Biol. Evol.">
        <title>Comparative Genomics of Early-Diverging Mushroom-Forming Fungi Provides Insights into the Origins of Lignocellulose Decay Capabilities.</title>
        <authorList>
            <person name="Nagy L.G."/>
            <person name="Riley R."/>
            <person name="Tritt A."/>
            <person name="Adam C."/>
            <person name="Daum C."/>
            <person name="Floudas D."/>
            <person name="Sun H."/>
            <person name="Yadav J.S."/>
            <person name="Pangilinan J."/>
            <person name="Larsson K.H."/>
            <person name="Matsuura K."/>
            <person name="Barry K."/>
            <person name="Labutti K."/>
            <person name="Kuo R."/>
            <person name="Ohm R.A."/>
            <person name="Bhattacharya S.S."/>
            <person name="Shirouzu T."/>
            <person name="Yoshinaga Y."/>
            <person name="Martin F.M."/>
            <person name="Grigoriev I.V."/>
            <person name="Hibbett D.S."/>
        </authorList>
    </citation>
    <scope>NUCLEOTIDE SEQUENCE [LARGE SCALE GENOMIC DNA]</scope>
    <source>
        <strain evidence="6 7">HHB14362 ss-1</strain>
    </source>
</reference>
<organism evidence="6 7">
    <name type="scientific">Neolentinus lepideus HHB14362 ss-1</name>
    <dbReference type="NCBI Taxonomy" id="1314782"/>
    <lineage>
        <taxon>Eukaryota</taxon>
        <taxon>Fungi</taxon>
        <taxon>Dikarya</taxon>
        <taxon>Basidiomycota</taxon>
        <taxon>Agaricomycotina</taxon>
        <taxon>Agaricomycetes</taxon>
        <taxon>Gloeophyllales</taxon>
        <taxon>Gloeophyllaceae</taxon>
        <taxon>Neolentinus</taxon>
    </lineage>
</organism>
<feature type="compositionally biased region" description="Low complexity" evidence="3">
    <location>
        <begin position="154"/>
        <end position="166"/>
    </location>
</feature>
<accession>A0A165Q4Y9</accession>
<dbReference type="SMART" id="SM00257">
    <property type="entry name" value="LysM"/>
    <property type="match status" value="2"/>
</dbReference>
<dbReference type="Pfam" id="PF01476">
    <property type="entry name" value="LysM"/>
    <property type="match status" value="2"/>
</dbReference>
<feature type="signal peptide" evidence="4">
    <location>
        <begin position="1"/>
        <end position="22"/>
    </location>
</feature>
<dbReference type="PANTHER" id="PTHR34997">
    <property type="entry name" value="AM15"/>
    <property type="match status" value="1"/>
</dbReference>
<dbReference type="PANTHER" id="PTHR34997:SF1">
    <property type="entry name" value="PEPTIDOGLYCAN-BINDING LYSIN DOMAIN"/>
    <property type="match status" value="1"/>
</dbReference>
<dbReference type="InterPro" id="IPR052210">
    <property type="entry name" value="LysM1-like"/>
</dbReference>
<dbReference type="STRING" id="1314782.A0A165Q4Y9"/>
<evidence type="ECO:0000256" key="2">
    <source>
        <dbReference type="ARBA" id="ARBA00023026"/>
    </source>
</evidence>
<feature type="compositionally biased region" description="Acidic residues" evidence="3">
    <location>
        <begin position="167"/>
        <end position="180"/>
    </location>
</feature>
<proteinExistence type="predicted"/>
<dbReference type="InterPro" id="IPR036779">
    <property type="entry name" value="LysM_dom_sf"/>
</dbReference>
<feature type="domain" description="LysM" evidence="5">
    <location>
        <begin position="27"/>
        <end position="74"/>
    </location>
</feature>
<dbReference type="InParanoid" id="A0A165Q4Y9"/>
<dbReference type="InterPro" id="IPR018392">
    <property type="entry name" value="LysM"/>
</dbReference>
<evidence type="ECO:0000256" key="1">
    <source>
        <dbReference type="ARBA" id="ARBA00022669"/>
    </source>
</evidence>
<name>A0A165Q4Y9_9AGAM</name>
<feature type="region of interest" description="Disordered" evidence="3">
    <location>
        <begin position="154"/>
        <end position="180"/>
    </location>
</feature>
<evidence type="ECO:0000259" key="5">
    <source>
        <dbReference type="PROSITE" id="PS51782"/>
    </source>
</evidence>
<dbReference type="CDD" id="cd00118">
    <property type="entry name" value="LysM"/>
    <property type="match status" value="2"/>
</dbReference>